<evidence type="ECO:0000256" key="1">
    <source>
        <dbReference type="SAM" id="Phobius"/>
    </source>
</evidence>
<keyword evidence="3" id="KW-1185">Reference proteome</keyword>
<organism evidence="2 3">
    <name type="scientific">Streptomyces hokutonensis</name>
    <dbReference type="NCBI Taxonomy" id="1306990"/>
    <lineage>
        <taxon>Bacteria</taxon>
        <taxon>Bacillati</taxon>
        <taxon>Actinomycetota</taxon>
        <taxon>Actinomycetes</taxon>
        <taxon>Kitasatosporales</taxon>
        <taxon>Streptomycetaceae</taxon>
        <taxon>Streptomyces</taxon>
    </lineage>
</organism>
<feature type="transmembrane region" description="Helical" evidence="1">
    <location>
        <begin position="71"/>
        <end position="89"/>
    </location>
</feature>
<evidence type="ECO:0000313" key="2">
    <source>
        <dbReference type="EMBL" id="MFE9603408.1"/>
    </source>
</evidence>
<gene>
    <name evidence="2" type="ORF">ACFYNQ_33185</name>
</gene>
<sequence length="98" mass="10142">MDSATTLVLWIACAALAAVLVAGGVGLVRARSREAPSAAAGPRNPHLVQLLVGVWGLLTILPRLLGAASAVGLLLTVVGLVPLVTVLVLEVRARRRHR</sequence>
<evidence type="ECO:0000313" key="3">
    <source>
        <dbReference type="Proteomes" id="UP001601303"/>
    </source>
</evidence>
<evidence type="ECO:0008006" key="4">
    <source>
        <dbReference type="Google" id="ProtNLM"/>
    </source>
</evidence>
<comment type="caution">
    <text evidence="2">The sequence shown here is derived from an EMBL/GenBank/DDBJ whole genome shotgun (WGS) entry which is preliminary data.</text>
</comment>
<keyword evidence="1" id="KW-0812">Transmembrane</keyword>
<reference evidence="2 3" key="1">
    <citation type="submission" date="2024-10" db="EMBL/GenBank/DDBJ databases">
        <title>The Natural Products Discovery Center: Release of the First 8490 Sequenced Strains for Exploring Actinobacteria Biosynthetic Diversity.</title>
        <authorList>
            <person name="Kalkreuter E."/>
            <person name="Kautsar S.A."/>
            <person name="Yang D."/>
            <person name="Bader C.D."/>
            <person name="Teijaro C.N."/>
            <person name="Fluegel L."/>
            <person name="Davis C.M."/>
            <person name="Simpson J.R."/>
            <person name="Lauterbach L."/>
            <person name="Steele A.D."/>
            <person name="Gui C."/>
            <person name="Meng S."/>
            <person name="Li G."/>
            <person name="Viehrig K."/>
            <person name="Ye F."/>
            <person name="Su P."/>
            <person name="Kiefer A.F."/>
            <person name="Nichols A."/>
            <person name="Cepeda A.J."/>
            <person name="Yan W."/>
            <person name="Fan B."/>
            <person name="Jiang Y."/>
            <person name="Adhikari A."/>
            <person name="Zheng C.-J."/>
            <person name="Schuster L."/>
            <person name="Cowan T.M."/>
            <person name="Smanski M.J."/>
            <person name="Chevrette M.G."/>
            <person name="De Carvalho L.P.S."/>
            <person name="Shen B."/>
        </authorList>
    </citation>
    <scope>NUCLEOTIDE SEQUENCE [LARGE SCALE GENOMIC DNA]</scope>
    <source>
        <strain evidence="2 3">NPDC006488</strain>
    </source>
</reference>
<keyword evidence="1" id="KW-0472">Membrane</keyword>
<dbReference type="Proteomes" id="UP001601303">
    <property type="component" value="Unassembled WGS sequence"/>
</dbReference>
<proteinExistence type="predicted"/>
<dbReference type="RefSeq" id="WP_388111995.1">
    <property type="nucleotide sequence ID" value="NZ_JBIAHM010000013.1"/>
</dbReference>
<keyword evidence="1" id="KW-1133">Transmembrane helix</keyword>
<dbReference type="EMBL" id="JBIAHM010000013">
    <property type="protein sequence ID" value="MFE9603408.1"/>
    <property type="molecule type" value="Genomic_DNA"/>
</dbReference>
<protein>
    <recommendedName>
        <fullName evidence="4">Integral membrane protein</fullName>
    </recommendedName>
</protein>
<name>A0ABW6MB80_9ACTN</name>
<accession>A0ABW6MB80</accession>
<feature type="transmembrane region" description="Helical" evidence="1">
    <location>
        <begin position="6"/>
        <end position="27"/>
    </location>
</feature>